<reference evidence="2" key="1">
    <citation type="submission" date="2011-07" db="EMBL/GenBank/DDBJ databases">
        <title>Complete genome sequence of Acetobacterium woodii.</title>
        <authorList>
            <person name="Poehlein A."/>
            <person name="Schmidt S."/>
            <person name="Kaster A.-K."/>
            <person name="Goenrich M."/>
            <person name="Vollmers J."/>
            <person name="Thuermer A."/>
            <person name="Gottschalk G."/>
            <person name="Thauer R.K."/>
            <person name="Daniel R."/>
            <person name="Mueller V."/>
        </authorList>
    </citation>
    <scope>NUCLEOTIDE SEQUENCE [LARGE SCALE GENOMIC DNA]</scope>
    <source>
        <strain evidence="2">ATCC 29683 / DSM 1030 / JCM 2381 / KCTC 1655 / WB1</strain>
    </source>
</reference>
<protein>
    <submittedName>
        <fullName evidence="1">Uncharacterized protein</fullName>
    </submittedName>
</protein>
<dbReference type="STRING" id="931626.Awo_c34200"/>
<dbReference type="KEGG" id="awo:Awo_c34200"/>
<evidence type="ECO:0000313" key="2">
    <source>
        <dbReference type="Proteomes" id="UP000007177"/>
    </source>
</evidence>
<gene>
    <name evidence="1" type="ordered locus">Awo_c34200</name>
</gene>
<dbReference type="HOGENOM" id="CLU_2968700_0_0_9"/>
<sequence length="58" mass="6883">MGVFFDKICSLFTHKLQYPFVCNLDFIPPQLANIRGYSFINRFHNFAFNKFDLFVSNV</sequence>
<organism evidence="1 2">
    <name type="scientific">Acetobacterium woodii (strain ATCC 29683 / DSM 1030 / JCM 2381 / KCTC 1655 / WB1)</name>
    <dbReference type="NCBI Taxonomy" id="931626"/>
    <lineage>
        <taxon>Bacteria</taxon>
        <taxon>Bacillati</taxon>
        <taxon>Bacillota</taxon>
        <taxon>Clostridia</taxon>
        <taxon>Eubacteriales</taxon>
        <taxon>Eubacteriaceae</taxon>
        <taxon>Acetobacterium</taxon>
    </lineage>
</organism>
<name>H6LBM3_ACEWD</name>
<dbReference type="EMBL" id="CP002987">
    <property type="protein sequence ID" value="AFA50146.1"/>
    <property type="molecule type" value="Genomic_DNA"/>
</dbReference>
<proteinExistence type="predicted"/>
<accession>H6LBM3</accession>
<keyword evidence="2" id="KW-1185">Reference proteome</keyword>
<reference evidence="1 2" key="2">
    <citation type="journal article" date="2012" name="PLoS ONE">
        <title>An ancient pathway combining carbon dioxide fixation with the generation and utilization of a sodium ion gradient for ATP synthesis.</title>
        <authorList>
            <person name="Poehlein A."/>
            <person name="Schmidt S."/>
            <person name="Kaster A.K."/>
            <person name="Goenrich M."/>
            <person name="Vollmers J."/>
            <person name="Thurmer A."/>
            <person name="Bertsch J."/>
            <person name="Schuchmann K."/>
            <person name="Voigt B."/>
            <person name="Hecker M."/>
            <person name="Daniel R."/>
            <person name="Thauer R.K."/>
            <person name="Gottschalk G."/>
            <person name="Muller V."/>
        </authorList>
    </citation>
    <scope>NUCLEOTIDE SEQUENCE [LARGE SCALE GENOMIC DNA]</scope>
    <source>
        <strain evidence="2">ATCC 29683 / DSM 1030 / JCM 2381 / KCTC 1655 / WB1</strain>
    </source>
</reference>
<dbReference type="Proteomes" id="UP000007177">
    <property type="component" value="Chromosome"/>
</dbReference>
<evidence type="ECO:0000313" key="1">
    <source>
        <dbReference type="EMBL" id="AFA50146.1"/>
    </source>
</evidence>
<dbReference type="AlphaFoldDB" id="H6LBM3"/>